<organism evidence="1 2">
    <name type="scientific">Streptococcus anginosus subsp. whileyi CCUG 39159</name>
    <dbReference type="NCBI Taxonomy" id="1095729"/>
    <lineage>
        <taxon>Bacteria</taxon>
        <taxon>Bacillati</taxon>
        <taxon>Bacillota</taxon>
        <taxon>Bacilli</taxon>
        <taxon>Lactobacillales</taxon>
        <taxon>Streptococcaceae</taxon>
        <taxon>Streptococcus</taxon>
        <taxon>Streptococcus anginosus group</taxon>
    </lineage>
</organism>
<evidence type="ECO:0000313" key="2">
    <source>
        <dbReference type="Proteomes" id="UP000003245"/>
    </source>
</evidence>
<dbReference type="PATRIC" id="fig|1095729.3.peg.1908"/>
<dbReference type="InterPro" id="IPR036162">
    <property type="entry name" value="Resolvase-like_N_sf"/>
</dbReference>
<sequence length="38" mass="4556">MKPGKIRVCAYARVSTMTEKQQDSLTNQQAYYNHFYKR</sequence>
<accession>I0S9D9</accession>
<dbReference type="EMBL" id="AICP01000058">
    <property type="protein sequence ID" value="EID19992.1"/>
    <property type="molecule type" value="Genomic_DNA"/>
</dbReference>
<dbReference type="Gene3D" id="3.40.50.1390">
    <property type="entry name" value="Resolvase, N-terminal catalytic domain"/>
    <property type="match status" value="1"/>
</dbReference>
<dbReference type="GO" id="GO:0000150">
    <property type="term" value="F:DNA strand exchange activity"/>
    <property type="evidence" value="ECO:0007669"/>
    <property type="project" value="InterPro"/>
</dbReference>
<name>I0S9D9_STRAP</name>
<evidence type="ECO:0008006" key="3">
    <source>
        <dbReference type="Google" id="ProtNLM"/>
    </source>
</evidence>
<proteinExistence type="predicted"/>
<dbReference type="AlphaFoldDB" id="I0S9D9"/>
<keyword evidence="2" id="KW-1185">Reference proteome</keyword>
<reference evidence="1 2" key="1">
    <citation type="submission" date="2012-01" db="EMBL/GenBank/DDBJ databases">
        <authorList>
            <person name="Harkins D.M."/>
            <person name="Madupu R."/>
            <person name="Durkin A.S."/>
            <person name="Torralba M."/>
            <person name="Methe B."/>
            <person name="Sutton G.G."/>
            <person name="Nelson K.E."/>
        </authorList>
    </citation>
    <scope>NUCLEOTIDE SEQUENCE [LARGE SCALE GENOMIC DNA]</scope>
    <source>
        <strain evidence="1 2">CCUG 39159</strain>
    </source>
</reference>
<comment type="caution">
    <text evidence="1">The sequence shown here is derived from an EMBL/GenBank/DDBJ whole genome shotgun (WGS) entry which is preliminary data.</text>
</comment>
<evidence type="ECO:0000313" key="1">
    <source>
        <dbReference type="EMBL" id="EID19992.1"/>
    </source>
</evidence>
<protein>
    <recommendedName>
        <fullName evidence="3">Resolvase/invertase-type recombinase catalytic domain-containing protein</fullName>
    </recommendedName>
</protein>
<dbReference type="Proteomes" id="UP000003245">
    <property type="component" value="Unassembled WGS sequence"/>
</dbReference>
<dbReference type="GO" id="GO:0003677">
    <property type="term" value="F:DNA binding"/>
    <property type="evidence" value="ECO:0007669"/>
    <property type="project" value="InterPro"/>
</dbReference>
<gene>
    <name evidence="1" type="ORF">HMPREF1043_0276</name>
</gene>